<proteinExistence type="predicted"/>
<reference evidence="1 2" key="2">
    <citation type="submission" date="2018-03" db="EMBL/GenBank/DDBJ databases">
        <title>The ancient ancestry and fast evolution of plastids.</title>
        <authorList>
            <person name="Moore K.R."/>
            <person name="Magnabosco C."/>
            <person name="Momper L."/>
            <person name="Gold D.A."/>
            <person name="Bosak T."/>
            <person name="Fournier G.P."/>
        </authorList>
    </citation>
    <scope>NUCLEOTIDE SEQUENCE [LARGE SCALE GENOMIC DNA]</scope>
    <source>
        <strain evidence="1 2">CCAP 1448/3</strain>
    </source>
</reference>
<dbReference type="EMBL" id="PVWJ01000022">
    <property type="protein sequence ID" value="PSB03894.1"/>
    <property type="molecule type" value="Genomic_DNA"/>
</dbReference>
<protein>
    <recommendedName>
        <fullName evidence="3">Ferritin-like domain-containing protein</fullName>
    </recommendedName>
</protein>
<evidence type="ECO:0000313" key="1">
    <source>
        <dbReference type="EMBL" id="PSB03894.1"/>
    </source>
</evidence>
<evidence type="ECO:0000313" key="2">
    <source>
        <dbReference type="Proteomes" id="UP000238762"/>
    </source>
</evidence>
<dbReference type="InterPro" id="IPR009078">
    <property type="entry name" value="Ferritin-like_SF"/>
</dbReference>
<reference evidence="1 2" key="1">
    <citation type="submission" date="2018-02" db="EMBL/GenBank/DDBJ databases">
        <authorList>
            <person name="Cohen D.B."/>
            <person name="Kent A.D."/>
        </authorList>
    </citation>
    <scope>NUCLEOTIDE SEQUENCE [LARGE SCALE GENOMIC DNA]</scope>
    <source>
        <strain evidence="1 2">CCAP 1448/3</strain>
    </source>
</reference>
<dbReference type="AlphaFoldDB" id="A0A2T1C6N4"/>
<accession>A0A2T1C6N4</accession>
<dbReference type="Gene3D" id="1.10.620.20">
    <property type="entry name" value="Ribonucleotide Reductase, subunit A"/>
    <property type="match status" value="1"/>
</dbReference>
<dbReference type="InterPro" id="IPR012348">
    <property type="entry name" value="RNR-like"/>
</dbReference>
<dbReference type="RefSeq" id="WP_106287802.1">
    <property type="nucleotide sequence ID" value="NZ_CAWNTC010000231.1"/>
</dbReference>
<organism evidence="1 2">
    <name type="scientific">Merismopedia glauca CCAP 1448/3</name>
    <dbReference type="NCBI Taxonomy" id="1296344"/>
    <lineage>
        <taxon>Bacteria</taxon>
        <taxon>Bacillati</taxon>
        <taxon>Cyanobacteriota</taxon>
        <taxon>Cyanophyceae</taxon>
        <taxon>Synechococcales</taxon>
        <taxon>Merismopediaceae</taxon>
        <taxon>Merismopedia</taxon>
    </lineage>
</organism>
<dbReference type="GO" id="GO:0016491">
    <property type="term" value="F:oxidoreductase activity"/>
    <property type="evidence" value="ECO:0007669"/>
    <property type="project" value="InterPro"/>
</dbReference>
<name>A0A2T1C6N4_9CYAN</name>
<dbReference type="OrthoDB" id="528268at2"/>
<evidence type="ECO:0008006" key="3">
    <source>
        <dbReference type="Google" id="ProtNLM"/>
    </source>
</evidence>
<gene>
    <name evidence="1" type="ORF">C7B64_06290</name>
</gene>
<dbReference type="SUPFAM" id="SSF47240">
    <property type="entry name" value="Ferritin-like"/>
    <property type="match status" value="1"/>
</dbReference>
<dbReference type="CDD" id="cd00657">
    <property type="entry name" value="Ferritin_like"/>
    <property type="match status" value="1"/>
</dbReference>
<sequence length="307" mass="34587">MNALDKVAGLDLPNIGREEKISRLLSSALGSEFDITQKRTEERGEFFWDAKYFNLDRVEVFQNATQEEKREILRLCSQGLLAETYLVEKAGVGYMAKMTLLAESTEERMIYALFSADEATHLAQISQFAPQMESPSNPFSQFLANFLETKDKVALLFVIQVILEGWGLTHYRSLAKNCLDTNLTQIYTGFLQAEARHHGMGLTYFHSNSVGECQPFIAESVSIFLRLVQSGPVSIVNAIQQVKGNLSTLELGKVFESLDTENHSRQRLNLLRNLMCQAGAVKIVDELENNQYFRPLSPSQCAQLICN</sequence>
<dbReference type="Proteomes" id="UP000238762">
    <property type="component" value="Unassembled WGS sequence"/>
</dbReference>
<comment type="caution">
    <text evidence="1">The sequence shown here is derived from an EMBL/GenBank/DDBJ whole genome shotgun (WGS) entry which is preliminary data.</text>
</comment>
<keyword evidence="2" id="KW-1185">Reference proteome</keyword>